<accession>A0A3B6KET5</accession>
<proteinExistence type="predicted"/>
<dbReference type="Proteomes" id="UP000019116">
    <property type="component" value="Chromosome 5A"/>
</dbReference>
<feature type="region of interest" description="Disordered" evidence="1">
    <location>
        <begin position="1"/>
        <end position="74"/>
    </location>
</feature>
<feature type="compositionally biased region" description="Basic residues" evidence="1">
    <location>
        <begin position="64"/>
        <end position="73"/>
    </location>
</feature>
<reference evidence="2" key="1">
    <citation type="submission" date="2018-08" db="EMBL/GenBank/DDBJ databases">
        <authorList>
            <person name="Rossello M."/>
        </authorList>
    </citation>
    <scope>NUCLEOTIDE SEQUENCE [LARGE SCALE GENOMIC DNA]</scope>
    <source>
        <strain evidence="2">cv. Chinese Spring</strain>
    </source>
</reference>
<dbReference type="Gramene" id="TraesROB_scaffold_057482_01G000200.1">
    <property type="protein sequence ID" value="TraesROB_scaffold_057482_01G000200.1"/>
    <property type="gene ID" value="TraesROB_scaffold_057482_01G000200"/>
</dbReference>
<keyword evidence="3" id="KW-1185">Reference proteome</keyword>
<name>A0A3B6KET5_WHEAT</name>
<protein>
    <submittedName>
        <fullName evidence="2">Uncharacterized protein</fullName>
    </submittedName>
</protein>
<dbReference type="Gramene" id="TraesCLE_scaffold_140330_01G000100.1">
    <property type="protein sequence ID" value="TraesCLE_scaffold_140330_01G000100.1"/>
    <property type="gene ID" value="TraesCLE_scaffold_140330_01G000100"/>
</dbReference>
<evidence type="ECO:0000256" key="1">
    <source>
        <dbReference type="SAM" id="MobiDB-lite"/>
    </source>
</evidence>
<evidence type="ECO:0000313" key="2">
    <source>
        <dbReference type="EnsemblPlants" id="TraesCS5A02G108600.1"/>
    </source>
</evidence>
<dbReference type="AlphaFoldDB" id="A0A3B6KET5"/>
<evidence type="ECO:0000313" key="3">
    <source>
        <dbReference type="Proteomes" id="UP000019116"/>
    </source>
</evidence>
<dbReference type="Gramene" id="TraesCS5A03G0287500.1">
    <property type="protein sequence ID" value="TraesCS5A03G0287500.1.CDS"/>
    <property type="gene ID" value="TraesCS5A03G0287500"/>
</dbReference>
<organism evidence="2">
    <name type="scientific">Triticum aestivum</name>
    <name type="common">Wheat</name>
    <dbReference type="NCBI Taxonomy" id="4565"/>
    <lineage>
        <taxon>Eukaryota</taxon>
        <taxon>Viridiplantae</taxon>
        <taxon>Streptophyta</taxon>
        <taxon>Embryophyta</taxon>
        <taxon>Tracheophyta</taxon>
        <taxon>Spermatophyta</taxon>
        <taxon>Magnoliopsida</taxon>
        <taxon>Liliopsida</taxon>
        <taxon>Poales</taxon>
        <taxon>Poaceae</taxon>
        <taxon>BOP clade</taxon>
        <taxon>Pooideae</taxon>
        <taxon>Triticodae</taxon>
        <taxon>Triticeae</taxon>
        <taxon>Triticinae</taxon>
        <taxon>Triticum</taxon>
    </lineage>
</organism>
<dbReference type="Gramene" id="TraesCS5A02G108600.1">
    <property type="protein sequence ID" value="TraesCS5A02G108600.1"/>
    <property type="gene ID" value="TraesCS5A02G108600"/>
</dbReference>
<dbReference type="EnsemblPlants" id="TraesCS5A02G108600.1">
    <property type="protein sequence ID" value="TraesCS5A02G108600.1"/>
    <property type="gene ID" value="TraesCS5A02G108600"/>
</dbReference>
<reference evidence="2" key="2">
    <citation type="submission" date="2018-10" db="UniProtKB">
        <authorList>
            <consortium name="EnsemblPlants"/>
        </authorList>
    </citation>
    <scope>IDENTIFICATION</scope>
</reference>
<sequence length="94" mass="10021">MANSGEKKKGPRALVGEEAWGEAGESKKAGPIGPRGYAEAALSSSCTPPQIIPPPPFKLQNPKGGRRLRRSRLTRIPPALGRAFLFGTDLNADR</sequence>